<evidence type="ECO:0000256" key="8">
    <source>
        <dbReference type="PROSITE-ProRule" id="PRU00042"/>
    </source>
</evidence>
<evidence type="ECO:0000256" key="9">
    <source>
        <dbReference type="SAM" id="Phobius"/>
    </source>
</evidence>
<reference evidence="11 12" key="1">
    <citation type="submission" date="2024-01" db="EMBL/GenBank/DDBJ databases">
        <title>The genomes of 5 underutilized Papilionoideae crops provide insights into root nodulation and disease resistanc.</title>
        <authorList>
            <person name="Yuan L."/>
        </authorList>
    </citation>
    <scope>NUCLEOTIDE SEQUENCE [LARGE SCALE GENOMIC DNA]</scope>
    <source>
        <strain evidence="11">ZHUSHIDOU_FW_LH</strain>
        <tissue evidence="11">Leaf</tissue>
    </source>
</reference>
<dbReference type="Proteomes" id="UP001372338">
    <property type="component" value="Unassembled WGS sequence"/>
</dbReference>
<keyword evidence="9" id="KW-1133">Transmembrane helix</keyword>
<proteinExistence type="inferred from homology"/>
<dbReference type="InterPro" id="IPR037431">
    <property type="entry name" value="REX4_DEDDh_dom"/>
</dbReference>
<evidence type="ECO:0000259" key="10">
    <source>
        <dbReference type="PROSITE" id="PS50157"/>
    </source>
</evidence>
<keyword evidence="6" id="KW-0269">Exonuclease</keyword>
<dbReference type="GO" id="GO:0008408">
    <property type="term" value="F:3'-5' exonuclease activity"/>
    <property type="evidence" value="ECO:0007669"/>
    <property type="project" value="InterPro"/>
</dbReference>
<evidence type="ECO:0000313" key="12">
    <source>
        <dbReference type="Proteomes" id="UP001372338"/>
    </source>
</evidence>
<keyword evidence="8" id="KW-0862">Zinc</keyword>
<feature type="transmembrane region" description="Helical" evidence="9">
    <location>
        <begin position="20"/>
        <end position="41"/>
    </location>
</feature>
<dbReference type="SMART" id="SM00479">
    <property type="entry name" value="EXOIII"/>
    <property type="match status" value="1"/>
</dbReference>
<dbReference type="GO" id="GO:0003676">
    <property type="term" value="F:nucleic acid binding"/>
    <property type="evidence" value="ECO:0007669"/>
    <property type="project" value="InterPro"/>
</dbReference>
<dbReference type="InterPro" id="IPR036397">
    <property type="entry name" value="RNaseH_sf"/>
</dbReference>
<keyword evidence="4" id="KW-0540">Nuclease</keyword>
<keyword evidence="12" id="KW-1185">Reference proteome</keyword>
<dbReference type="InterPro" id="IPR047021">
    <property type="entry name" value="REXO1/3/4-like"/>
</dbReference>
<dbReference type="SUPFAM" id="SSF53098">
    <property type="entry name" value="Ribonuclease H-like"/>
    <property type="match status" value="1"/>
</dbReference>
<dbReference type="PANTHER" id="PTHR12801">
    <property type="entry name" value="RNA EXONUCLEASE REXO1 / RECO3 FAMILY MEMBER-RELATED"/>
    <property type="match status" value="1"/>
</dbReference>
<protein>
    <recommendedName>
        <fullName evidence="3">RNA exonuclease 4</fullName>
    </recommendedName>
</protein>
<comment type="similarity">
    <text evidence="2">Belongs to the REXO4 family.</text>
</comment>
<dbReference type="PROSITE" id="PS50157">
    <property type="entry name" value="ZINC_FINGER_C2H2_2"/>
    <property type="match status" value="1"/>
</dbReference>
<dbReference type="PROSITE" id="PS00028">
    <property type="entry name" value="ZINC_FINGER_C2H2_1"/>
    <property type="match status" value="1"/>
</dbReference>
<keyword evidence="9" id="KW-0472">Membrane</keyword>
<gene>
    <name evidence="11" type="ORF">RIF29_28048</name>
</gene>
<dbReference type="EMBL" id="JAYWIO010000005">
    <property type="protein sequence ID" value="KAK7261730.1"/>
    <property type="molecule type" value="Genomic_DNA"/>
</dbReference>
<feature type="domain" description="C2H2-type" evidence="10">
    <location>
        <begin position="56"/>
        <end position="85"/>
    </location>
</feature>
<keyword evidence="9" id="KW-0812">Transmembrane</keyword>
<evidence type="ECO:0000256" key="6">
    <source>
        <dbReference type="ARBA" id="ARBA00022839"/>
    </source>
</evidence>
<evidence type="ECO:0000256" key="3">
    <source>
        <dbReference type="ARBA" id="ARBA00016937"/>
    </source>
</evidence>
<sequence>MAFDQNPELCMVVFKWIKKLYGFAENFTFNFTVLLLLLFSMDNTDVDPLPPLPKRLKCNACYKQYKKEEHLIEHLNKSYHSVHQPRCAACLKHCKSFESVREHVFGPLPRGFCSRLFSEQGCQLCLAIFGSPEARDEHIELCRLPAPVPLETSALSYIDPEFYVQVSSAENHVGRRPGAIAIDCEMVGGGYDGSIEVCARVCVVDEDEKVIFHTYVQPEIPVTNYRHDTTGLTEEHLRDGMPLKEVQEKVLQILYNEESLSNVRSKLFDGGKARLLVGHGLANDLDCLKLSYPDHMLRDTSMYPPLMKTNSVSHSLKYLTRTYLGYDIQTGDHDPYEDCISAMRLYKRMRGQVHKEKGNGTSITSNIFRLLDARESNKVDKFTLDELYAMSSSDFKCWCLDMRP</sequence>
<keyword evidence="8" id="KW-0863">Zinc-finger</keyword>
<evidence type="ECO:0000256" key="1">
    <source>
        <dbReference type="ARBA" id="ARBA00004123"/>
    </source>
</evidence>
<name>A0AAN9I2Z4_CROPI</name>
<dbReference type="PANTHER" id="PTHR12801:SF123">
    <property type="entry name" value="RNA EXONUCLEASE 4"/>
    <property type="match status" value="1"/>
</dbReference>
<comment type="subcellular location">
    <subcellularLocation>
        <location evidence="1">Nucleus</location>
    </subcellularLocation>
</comment>
<comment type="caution">
    <text evidence="11">The sequence shown here is derived from an EMBL/GenBank/DDBJ whole genome shotgun (WGS) entry which is preliminary data.</text>
</comment>
<keyword evidence="7" id="KW-0539">Nucleus</keyword>
<evidence type="ECO:0000256" key="5">
    <source>
        <dbReference type="ARBA" id="ARBA00022801"/>
    </source>
</evidence>
<evidence type="ECO:0000256" key="7">
    <source>
        <dbReference type="ARBA" id="ARBA00023242"/>
    </source>
</evidence>
<dbReference type="GO" id="GO:0005634">
    <property type="term" value="C:nucleus"/>
    <property type="evidence" value="ECO:0007669"/>
    <property type="project" value="UniProtKB-SubCell"/>
</dbReference>
<organism evidence="11 12">
    <name type="scientific">Crotalaria pallida</name>
    <name type="common">Smooth rattlebox</name>
    <name type="synonym">Crotalaria striata</name>
    <dbReference type="NCBI Taxonomy" id="3830"/>
    <lineage>
        <taxon>Eukaryota</taxon>
        <taxon>Viridiplantae</taxon>
        <taxon>Streptophyta</taxon>
        <taxon>Embryophyta</taxon>
        <taxon>Tracheophyta</taxon>
        <taxon>Spermatophyta</taxon>
        <taxon>Magnoliopsida</taxon>
        <taxon>eudicotyledons</taxon>
        <taxon>Gunneridae</taxon>
        <taxon>Pentapetalae</taxon>
        <taxon>rosids</taxon>
        <taxon>fabids</taxon>
        <taxon>Fabales</taxon>
        <taxon>Fabaceae</taxon>
        <taxon>Papilionoideae</taxon>
        <taxon>50 kb inversion clade</taxon>
        <taxon>genistoids sensu lato</taxon>
        <taxon>core genistoids</taxon>
        <taxon>Crotalarieae</taxon>
        <taxon>Crotalaria</taxon>
    </lineage>
</organism>
<evidence type="ECO:0000313" key="11">
    <source>
        <dbReference type="EMBL" id="KAK7261730.1"/>
    </source>
</evidence>
<dbReference type="GO" id="GO:0006364">
    <property type="term" value="P:rRNA processing"/>
    <property type="evidence" value="ECO:0007669"/>
    <property type="project" value="InterPro"/>
</dbReference>
<dbReference type="InterPro" id="IPR013520">
    <property type="entry name" value="Ribonucl_H"/>
</dbReference>
<keyword evidence="5" id="KW-0378">Hydrolase</keyword>
<dbReference type="Gene3D" id="3.30.420.10">
    <property type="entry name" value="Ribonuclease H-like superfamily/Ribonuclease H"/>
    <property type="match status" value="1"/>
</dbReference>
<dbReference type="CDD" id="cd06144">
    <property type="entry name" value="REX4_like"/>
    <property type="match status" value="1"/>
</dbReference>
<dbReference type="AlphaFoldDB" id="A0AAN9I2Z4"/>
<dbReference type="InterPro" id="IPR012337">
    <property type="entry name" value="RNaseH-like_sf"/>
</dbReference>
<dbReference type="Pfam" id="PF00929">
    <property type="entry name" value="RNase_T"/>
    <property type="match status" value="1"/>
</dbReference>
<evidence type="ECO:0000256" key="2">
    <source>
        <dbReference type="ARBA" id="ARBA00010489"/>
    </source>
</evidence>
<dbReference type="InterPro" id="IPR013087">
    <property type="entry name" value="Znf_C2H2_type"/>
</dbReference>
<accession>A0AAN9I2Z4</accession>
<keyword evidence="8" id="KW-0479">Metal-binding</keyword>
<evidence type="ECO:0000256" key="4">
    <source>
        <dbReference type="ARBA" id="ARBA00022722"/>
    </source>
</evidence>
<dbReference type="GO" id="GO:0008270">
    <property type="term" value="F:zinc ion binding"/>
    <property type="evidence" value="ECO:0007669"/>
    <property type="project" value="UniProtKB-KW"/>
</dbReference>